<dbReference type="EMBL" id="VIIS01002204">
    <property type="protein sequence ID" value="KAF0287276.1"/>
    <property type="molecule type" value="Genomic_DNA"/>
</dbReference>
<dbReference type="Proteomes" id="UP000440578">
    <property type="component" value="Unassembled WGS sequence"/>
</dbReference>
<dbReference type="OrthoDB" id="543156at2759"/>
<dbReference type="PANTHER" id="PTHR48094:SF18">
    <property type="entry name" value="GLUTAMINE AMIDOTRANSFERASE-LIKE CLASS 1 DOMAIN-CONTAINING PROTEIN 1"/>
    <property type="match status" value="1"/>
</dbReference>
<gene>
    <name evidence="10" type="primary">gatd1_1</name>
    <name evidence="10" type="ORF">FJT64_014279</name>
</gene>
<evidence type="ECO:0000256" key="2">
    <source>
        <dbReference type="ARBA" id="ARBA00004613"/>
    </source>
</evidence>
<name>A0A6A4UU83_AMPAM</name>
<dbReference type="SUPFAM" id="SSF52317">
    <property type="entry name" value="Class I glutamine amidotransferase-like"/>
    <property type="match status" value="1"/>
</dbReference>
<evidence type="ECO:0000256" key="7">
    <source>
        <dbReference type="ARBA" id="ARBA00042130"/>
    </source>
</evidence>
<keyword evidence="5" id="KW-0967">Endosome</keyword>
<reference evidence="10 11" key="1">
    <citation type="submission" date="2019-07" db="EMBL/GenBank/DDBJ databases">
        <title>Draft genome assembly of a fouling barnacle, Amphibalanus amphitrite (Darwin, 1854): The first reference genome for Thecostraca.</title>
        <authorList>
            <person name="Kim W."/>
        </authorList>
    </citation>
    <scope>NUCLEOTIDE SEQUENCE [LARGE SCALE GENOMIC DNA]</scope>
    <source>
        <strain evidence="10">SNU_AA5</strain>
        <tissue evidence="10">Soma without cirri and trophi</tissue>
    </source>
</reference>
<dbReference type="EMBL" id="VIIS01002204">
    <property type="protein sequence ID" value="KAF0287277.1"/>
    <property type="molecule type" value="Genomic_DNA"/>
</dbReference>
<sequence>MSPLWMPYDLAASNEVALILAHFMQHSKPICAVGHGVAALLATASHPQQTSWPFKDVCLTAPTLFDQSLDRDFSQCPVLLEDGLRDGGARYTGAAPGAPHVVIDRHLVTGQNELSTLTAVQNLVLICNQLK</sequence>
<dbReference type="InterPro" id="IPR029062">
    <property type="entry name" value="Class_I_gatase-like"/>
</dbReference>
<keyword evidence="11" id="KW-1185">Reference proteome</keyword>
<evidence type="ECO:0000256" key="3">
    <source>
        <dbReference type="ARBA" id="ARBA00022525"/>
    </source>
</evidence>
<dbReference type="AlphaFoldDB" id="A0A6A4UU83"/>
<dbReference type="PANTHER" id="PTHR48094">
    <property type="entry name" value="PROTEIN/NUCLEIC ACID DEGLYCASE DJ-1-RELATED"/>
    <property type="match status" value="1"/>
</dbReference>
<evidence type="ECO:0000313" key="11">
    <source>
        <dbReference type="Proteomes" id="UP000440578"/>
    </source>
</evidence>
<comment type="function">
    <text evidence="9">Component of the FERRY complex (Five-subunit Endosomal Rab5 and RNA/ribosome intermediary). The FERRY complex directly interacts with mRNAs and RAB5A, and functions as a RAB5A effector involved in the localization and the distribution of specific mRNAs most likely by mediating their endosomal transport. The complex recruits mRNAs and ribosomes to early endosomes through direct mRNA-interaction.</text>
</comment>
<dbReference type="GO" id="GO:0016740">
    <property type="term" value="F:transferase activity"/>
    <property type="evidence" value="ECO:0007669"/>
    <property type="project" value="UniProtKB-KW"/>
</dbReference>
<keyword evidence="3" id="KW-0964">Secreted</keyword>
<comment type="caution">
    <text evidence="10">The sequence shown here is derived from an EMBL/GenBank/DDBJ whole genome shotgun (WGS) entry which is preliminary data.</text>
</comment>
<keyword evidence="4" id="KW-0732">Signal</keyword>
<evidence type="ECO:0000256" key="8">
    <source>
        <dbReference type="ARBA" id="ARBA00044823"/>
    </source>
</evidence>
<dbReference type="GO" id="GO:0019243">
    <property type="term" value="P:methylglyoxal catabolic process to D-lactate via S-lactoyl-glutathione"/>
    <property type="evidence" value="ECO:0007669"/>
    <property type="project" value="TreeGrafter"/>
</dbReference>
<evidence type="ECO:0000256" key="4">
    <source>
        <dbReference type="ARBA" id="ARBA00022729"/>
    </source>
</evidence>
<evidence type="ECO:0000256" key="9">
    <source>
        <dbReference type="ARBA" id="ARBA00045408"/>
    </source>
</evidence>
<comment type="subcellular location">
    <subcellularLocation>
        <location evidence="1">Early endosome</location>
    </subcellularLocation>
    <subcellularLocation>
        <location evidence="2">Secreted</location>
    </subcellularLocation>
</comment>
<keyword evidence="10" id="KW-0808">Transferase</keyword>
<dbReference type="GO" id="GO:0019172">
    <property type="term" value="F:glyoxalase III activity"/>
    <property type="evidence" value="ECO:0007669"/>
    <property type="project" value="TreeGrafter"/>
</dbReference>
<dbReference type="GO" id="GO:0005769">
    <property type="term" value="C:early endosome"/>
    <property type="evidence" value="ECO:0007669"/>
    <property type="project" value="UniProtKB-SubCell"/>
</dbReference>
<protein>
    <recommendedName>
        <fullName evidence="6">Glutamine amidotransferase-like class 1 domain-containing protein 1</fullName>
    </recommendedName>
    <alternativeName>
        <fullName evidence="8">Ferry endosomal RAB5 effector complex subunit 5</fullName>
    </alternativeName>
    <alternativeName>
        <fullName evidence="7">Parkinson disease 7 domain-containing protein 1</fullName>
    </alternativeName>
</protein>
<evidence type="ECO:0000256" key="1">
    <source>
        <dbReference type="ARBA" id="ARBA00004412"/>
    </source>
</evidence>
<proteinExistence type="predicted"/>
<organism evidence="10 11">
    <name type="scientific">Amphibalanus amphitrite</name>
    <name type="common">Striped barnacle</name>
    <name type="synonym">Balanus amphitrite</name>
    <dbReference type="NCBI Taxonomy" id="1232801"/>
    <lineage>
        <taxon>Eukaryota</taxon>
        <taxon>Metazoa</taxon>
        <taxon>Ecdysozoa</taxon>
        <taxon>Arthropoda</taxon>
        <taxon>Crustacea</taxon>
        <taxon>Multicrustacea</taxon>
        <taxon>Cirripedia</taxon>
        <taxon>Thoracica</taxon>
        <taxon>Thoracicalcarea</taxon>
        <taxon>Balanomorpha</taxon>
        <taxon>Balanoidea</taxon>
        <taxon>Balanidae</taxon>
        <taxon>Amphibalaninae</taxon>
        <taxon>Amphibalanus</taxon>
    </lineage>
</organism>
<keyword evidence="10" id="KW-0315">Glutamine amidotransferase</keyword>
<dbReference type="GO" id="GO:0005576">
    <property type="term" value="C:extracellular region"/>
    <property type="evidence" value="ECO:0007669"/>
    <property type="project" value="UniProtKB-SubCell"/>
</dbReference>
<evidence type="ECO:0000256" key="6">
    <source>
        <dbReference type="ARBA" id="ARBA00039189"/>
    </source>
</evidence>
<evidence type="ECO:0000313" key="10">
    <source>
        <dbReference type="EMBL" id="KAF0287277.1"/>
    </source>
</evidence>
<dbReference type="InterPro" id="IPR050325">
    <property type="entry name" value="Prot/Nucl_acid_deglycase"/>
</dbReference>
<evidence type="ECO:0000256" key="5">
    <source>
        <dbReference type="ARBA" id="ARBA00022753"/>
    </source>
</evidence>
<dbReference type="Gene3D" id="3.40.50.880">
    <property type="match status" value="1"/>
</dbReference>
<accession>A0A6A4UU83</accession>